<name>A0A267E5E5_9PLAT</name>
<feature type="compositionally biased region" description="Basic residues" evidence="1">
    <location>
        <begin position="18"/>
        <end position="27"/>
    </location>
</feature>
<gene>
    <name evidence="2" type="ORF">BOX15_Mlig021781g1</name>
</gene>
<feature type="region of interest" description="Disordered" evidence="1">
    <location>
        <begin position="89"/>
        <end position="124"/>
    </location>
</feature>
<dbReference type="AlphaFoldDB" id="A0A267E5E5"/>
<sequence>DKSKLPSAPAADADDVSRKRRRINSKKHSSESSNNNNPSNGSGVHSNGLVTGLDINRPDEPGGSKFAFAFDFGEDDLDLDAEIVESADVEFPQTGGRLGEEEDNDGTAAATGWQRQLQRPPAASNAEFHPLRAGVQLGLDFFAARPKLDDDGEFLDAWRQDRDFIKADVARAAKRAASAKKLTGASGGPKSGLKG</sequence>
<organism evidence="2 3">
    <name type="scientific">Macrostomum lignano</name>
    <dbReference type="NCBI Taxonomy" id="282301"/>
    <lineage>
        <taxon>Eukaryota</taxon>
        <taxon>Metazoa</taxon>
        <taxon>Spiralia</taxon>
        <taxon>Lophotrochozoa</taxon>
        <taxon>Platyhelminthes</taxon>
        <taxon>Rhabditophora</taxon>
        <taxon>Macrostomorpha</taxon>
        <taxon>Macrostomida</taxon>
        <taxon>Macrostomidae</taxon>
        <taxon>Macrostomum</taxon>
    </lineage>
</organism>
<evidence type="ECO:0000313" key="3">
    <source>
        <dbReference type="Proteomes" id="UP000215902"/>
    </source>
</evidence>
<reference evidence="2 3" key="1">
    <citation type="submission" date="2017-06" db="EMBL/GenBank/DDBJ databases">
        <title>A platform for efficient transgenesis in Macrostomum lignano, a flatworm model organism for stem cell research.</title>
        <authorList>
            <person name="Berezikov E."/>
        </authorList>
    </citation>
    <scope>NUCLEOTIDE SEQUENCE [LARGE SCALE GENOMIC DNA]</scope>
    <source>
        <strain evidence="2">DV1</strain>
        <tissue evidence="2">Whole organism</tissue>
    </source>
</reference>
<feature type="region of interest" description="Disordered" evidence="1">
    <location>
        <begin position="176"/>
        <end position="195"/>
    </location>
</feature>
<feature type="compositionally biased region" description="Gly residues" evidence="1">
    <location>
        <begin position="185"/>
        <end position="195"/>
    </location>
</feature>
<feature type="non-terminal residue" evidence="2">
    <location>
        <position position="1"/>
    </location>
</feature>
<protein>
    <submittedName>
        <fullName evidence="2">Uncharacterized protein</fullName>
    </submittedName>
</protein>
<evidence type="ECO:0000256" key="1">
    <source>
        <dbReference type="SAM" id="MobiDB-lite"/>
    </source>
</evidence>
<accession>A0A267E5E5</accession>
<dbReference type="EMBL" id="NIVC01002579">
    <property type="protein sequence ID" value="PAA56748.1"/>
    <property type="molecule type" value="Genomic_DNA"/>
</dbReference>
<comment type="caution">
    <text evidence="2">The sequence shown here is derived from an EMBL/GenBank/DDBJ whole genome shotgun (WGS) entry which is preliminary data.</text>
</comment>
<proteinExistence type="predicted"/>
<dbReference type="Proteomes" id="UP000215902">
    <property type="component" value="Unassembled WGS sequence"/>
</dbReference>
<evidence type="ECO:0000313" key="2">
    <source>
        <dbReference type="EMBL" id="PAA56748.1"/>
    </source>
</evidence>
<feature type="compositionally biased region" description="Low complexity" evidence="1">
    <location>
        <begin position="31"/>
        <end position="47"/>
    </location>
</feature>
<feature type="region of interest" description="Disordered" evidence="1">
    <location>
        <begin position="1"/>
        <end position="67"/>
    </location>
</feature>
<keyword evidence="3" id="KW-1185">Reference proteome</keyword>